<dbReference type="InterPro" id="IPR023346">
    <property type="entry name" value="Lysozyme-like_dom_sf"/>
</dbReference>
<proteinExistence type="predicted"/>
<dbReference type="SUPFAM" id="SSF53955">
    <property type="entry name" value="Lysozyme-like"/>
    <property type="match status" value="1"/>
</dbReference>
<evidence type="ECO:0000313" key="2">
    <source>
        <dbReference type="EMBL" id="CAB5194794.1"/>
    </source>
</evidence>
<dbReference type="CDD" id="cd13926">
    <property type="entry name" value="N-acetylmuramidase_GH108"/>
    <property type="match status" value="1"/>
</dbReference>
<dbReference type="InterPro" id="IPR008565">
    <property type="entry name" value="TtsA-like_GH18_dom"/>
</dbReference>
<protein>
    <submittedName>
        <fullName evidence="2">ZliS Lysozyme family protein</fullName>
    </submittedName>
</protein>
<gene>
    <name evidence="2" type="ORF">UFOVP168_26</name>
</gene>
<reference evidence="2" key="1">
    <citation type="submission" date="2020-05" db="EMBL/GenBank/DDBJ databases">
        <authorList>
            <person name="Chiriac C."/>
            <person name="Salcher M."/>
            <person name="Ghai R."/>
            <person name="Kavagutti S V."/>
        </authorList>
    </citation>
    <scope>NUCLEOTIDE SEQUENCE</scope>
</reference>
<accession>A0A6J7WEU5</accession>
<name>A0A6J7WEU5_9CAUD</name>
<dbReference type="Pfam" id="PF05838">
    <property type="entry name" value="Glyco_hydro_108"/>
    <property type="match status" value="1"/>
</dbReference>
<sequence>MVQLKTFDKAVDMVILLETGGDPAGGYTNDPRDPGGETRWGISKRAFPREDIKALSRAKAVELYREHYWLPLRPDEFAAPLAIVLFDIAVNQGAPTAIRLLQKACGVAQDGVMGPNTIAAANRLKDAVARLSAERAIRYASTANFDAYARGWLRRAFTVALEAYA</sequence>
<dbReference type="EMBL" id="LR798220">
    <property type="protein sequence ID" value="CAB5194794.1"/>
    <property type="molecule type" value="Genomic_DNA"/>
</dbReference>
<evidence type="ECO:0000259" key="1">
    <source>
        <dbReference type="Pfam" id="PF05838"/>
    </source>
</evidence>
<feature type="domain" description="TtsA-like Glycoside hydrolase family 108" evidence="1">
    <location>
        <begin position="25"/>
        <end position="93"/>
    </location>
</feature>
<organism evidence="2">
    <name type="scientific">uncultured Caudovirales phage</name>
    <dbReference type="NCBI Taxonomy" id="2100421"/>
    <lineage>
        <taxon>Viruses</taxon>
        <taxon>Duplodnaviria</taxon>
        <taxon>Heunggongvirae</taxon>
        <taxon>Uroviricota</taxon>
        <taxon>Caudoviricetes</taxon>
        <taxon>Peduoviridae</taxon>
        <taxon>Maltschvirus</taxon>
        <taxon>Maltschvirus maltsch</taxon>
    </lineage>
</organism>
<dbReference type="Gene3D" id="1.20.141.10">
    <property type="entry name" value="Chitosanase, subunit A, domain 1"/>
    <property type="match status" value="1"/>
</dbReference>